<gene>
    <name evidence="4" type="ORF">BOTBODRAFT_256568</name>
</gene>
<protein>
    <submittedName>
        <fullName evidence="4">Uncharacterized protein</fullName>
    </submittedName>
</protein>
<dbReference type="CDD" id="cd12087">
    <property type="entry name" value="TM_EGFR-like"/>
    <property type="match status" value="1"/>
</dbReference>
<feature type="transmembrane region" description="Helical" evidence="2">
    <location>
        <begin position="173"/>
        <end position="197"/>
    </location>
</feature>
<keyword evidence="5" id="KW-1185">Reference proteome</keyword>
<dbReference type="STRING" id="930990.A0A067MKV6"/>
<organism evidence="4 5">
    <name type="scientific">Botryobasidium botryosum (strain FD-172 SS1)</name>
    <dbReference type="NCBI Taxonomy" id="930990"/>
    <lineage>
        <taxon>Eukaryota</taxon>
        <taxon>Fungi</taxon>
        <taxon>Dikarya</taxon>
        <taxon>Basidiomycota</taxon>
        <taxon>Agaricomycotina</taxon>
        <taxon>Agaricomycetes</taxon>
        <taxon>Cantharellales</taxon>
        <taxon>Botryobasidiaceae</taxon>
        <taxon>Botryobasidium</taxon>
    </lineage>
</organism>
<name>A0A067MKV6_BOTB1</name>
<keyword evidence="3" id="KW-0732">Signal</keyword>
<feature type="compositionally biased region" description="Low complexity" evidence="1">
    <location>
        <begin position="416"/>
        <end position="437"/>
    </location>
</feature>
<keyword evidence="2" id="KW-0472">Membrane</keyword>
<evidence type="ECO:0000313" key="5">
    <source>
        <dbReference type="Proteomes" id="UP000027195"/>
    </source>
</evidence>
<feature type="compositionally biased region" description="Basic and acidic residues" evidence="1">
    <location>
        <begin position="314"/>
        <end position="323"/>
    </location>
</feature>
<evidence type="ECO:0000313" key="4">
    <source>
        <dbReference type="EMBL" id="KDQ16194.1"/>
    </source>
</evidence>
<dbReference type="EMBL" id="KL198028">
    <property type="protein sequence ID" value="KDQ16194.1"/>
    <property type="molecule type" value="Genomic_DNA"/>
</dbReference>
<dbReference type="Proteomes" id="UP000027195">
    <property type="component" value="Unassembled WGS sequence"/>
</dbReference>
<feature type="compositionally biased region" description="Polar residues" evidence="1">
    <location>
        <begin position="450"/>
        <end position="460"/>
    </location>
</feature>
<dbReference type="HOGENOM" id="CLU_586749_0_0_1"/>
<feature type="compositionally biased region" description="Acidic residues" evidence="1">
    <location>
        <begin position="324"/>
        <end position="336"/>
    </location>
</feature>
<evidence type="ECO:0000256" key="3">
    <source>
        <dbReference type="SAM" id="SignalP"/>
    </source>
</evidence>
<feature type="chain" id="PRO_5001644774" evidence="3">
    <location>
        <begin position="25"/>
        <end position="515"/>
    </location>
</feature>
<reference evidence="5" key="1">
    <citation type="journal article" date="2014" name="Proc. Natl. Acad. Sci. U.S.A.">
        <title>Extensive sampling of basidiomycete genomes demonstrates inadequacy of the white-rot/brown-rot paradigm for wood decay fungi.</title>
        <authorList>
            <person name="Riley R."/>
            <person name="Salamov A.A."/>
            <person name="Brown D.W."/>
            <person name="Nagy L.G."/>
            <person name="Floudas D."/>
            <person name="Held B.W."/>
            <person name="Levasseur A."/>
            <person name="Lombard V."/>
            <person name="Morin E."/>
            <person name="Otillar R."/>
            <person name="Lindquist E.A."/>
            <person name="Sun H."/>
            <person name="LaButti K.M."/>
            <person name="Schmutz J."/>
            <person name="Jabbour D."/>
            <person name="Luo H."/>
            <person name="Baker S.E."/>
            <person name="Pisabarro A.G."/>
            <person name="Walton J.D."/>
            <person name="Blanchette R.A."/>
            <person name="Henrissat B."/>
            <person name="Martin F."/>
            <person name="Cullen D."/>
            <person name="Hibbett D.S."/>
            <person name="Grigoriev I.V."/>
        </authorList>
    </citation>
    <scope>NUCLEOTIDE SEQUENCE [LARGE SCALE GENOMIC DNA]</scope>
    <source>
        <strain evidence="5">FD-172 SS1</strain>
    </source>
</reference>
<dbReference type="InParanoid" id="A0A067MKV6"/>
<dbReference type="OrthoDB" id="193478at2759"/>
<accession>A0A067MKV6</accession>
<feature type="region of interest" description="Disordered" evidence="1">
    <location>
        <begin position="304"/>
        <end position="498"/>
    </location>
</feature>
<evidence type="ECO:0000256" key="2">
    <source>
        <dbReference type="SAM" id="Phobius"/>
    </source>
</evidence>
<feature type="signal peptide" evidence="3">
    <location>
        <begin position="1"/>
        <end position="24"/>
    </location>
</feature>
<evidence type="ECO:0000256" key="1">
    <source>
        <dbReference type="SAM" id="MobiDB-lite"/>
    </source>
</evidence>
<keyword evidence="2" id="KW-1133">Transmembrane helix</keyword>
<keyword evidence="2" id="KW-0812">Transmembrane</keyword>
<feature type="compositionally biased region" description="Low complexity" evidence="1">
    <location>
        <begin position="277"/>
        <end position="292"/>
    </location>
</feature>
<dbReference type="AlphaFoldDB" id="A0A067MKV6"/>
<sequence length="515" mass="55778">MPPSSLLLLAPLLWALPRAPLVRAQSTDAVCSPDFSWMNNEQAQSPCLVAAVMQGLCSLDHQWNVSALPSGLEYLPPTAEEASFCNCNALTYSLMSACAACQQHNWVSYGDWIASCPSSLVTPTSPFLPPDNTSIPPWAPTSYASLSSFDVNKAKSIALGQPVEDSKKTPVSAIVGAVLGVVFGFMILGGGFAYYVYRRRKKQNQSQSLWNSKLGDQDTAYVEFDQPLHHQRRFFRFVIPQNMQTQGISSTGTTYTIDDAERLKGENFVMYDEVDSGPDSPGSSESATSSAGLAHEANLAPPTMYASSLGSLSRHAETGRSVDSEDEGEGEDEDEMRDLQGPVSGVDGPSQVLYIHPSRSLRNPGRKDKLSPAVDGESFGYQQPVRATRSMSTLRPRLTADRESQELGYPRPPGIQSPQNQNQPQHSPSQRPLTGSPGVSGSGNGNNSSMSPQHGTTRSEWSLPLTHPHPHPHLSSDRSRVNPIEYITPPTTAPTMLFPASVRGAGYRGTPEQPF</sequence>
<proteinExistence type="predicted"/>
<feature type="region of interest" description="Disordered" evidence="1">
    <location>
        <begin position="271"/>
        <end position="292"/>
    </location>
</feature>